<keyword evidence="1" id="KW-0472">Membrane</keyword>
<reference evidence="2 3" key="1">
    <citation type="submission" date="2018-12" db="EMBL/GenBank/DDBJ databases">
        <title>Complete genome of Litorilituus sediminis.</title>
        <authorList>
            <person name="Liu A."/>
            <person name="Rong J."/>
        </authorList>
    </citation>
    <scope>NUCLEOTIDE SEQUENCE [LARGE SCALE GENOMIC DNA]</scope>
    <source>
        <strain evidence="2 3">JCM 17549</strain>
    </source>
</reference>
<dbReference type="AlphaFoldDB" id="A0A4P6PAD5"/>
<dbReference type="OrthoDB" id="6218504at2"/>
<dbReference type="EMBL" id="CP034759">
    <property type="protein sequence ID" value="QBG36537.1"/>
    <property type="molecule type" value="Genomic_DNA"/>
</dbReference>
<keyword evidence="1" id="KW-0812">Transmembrane</keyword>
<sequence>MNDVTKQVTVNKKEKNNNINNTPLLRLHFGYLLAVFLLAILIVMTVALQFFQGKWQQGLTTQQLYQLEAKQNYNDAFRQMTDAIDKTLSAKDGEQLLSSHQTSLTATKSLPLLSTAERAVFQVQLAEIQRLSKLARRIQLHSQRNDALKQAVLRQLQLVNQGIESADTRLIKANQFNLLTPLIQQSLVAVEGLSLNSSKASFEIIKVMLANATKQIELLDVSIQESHPELFKQFTRLNELLYTEQSALAKWQGYLRLASQYKEQLAAIKEKAQQVSQQLPVSTNNNQATPIELWLTSYGIEINAEQLSRLLTVLIFVQLFSLLLLLYLYYQKVQASLKKLVACVERKAHGKDTEQQAHFCLEVEQLTGVVTRFNQQAHLQEELDASVAKLNEQAKELIRLSDENTYLQQQVSSGDQEQQARIQALLSEYKGLFTQLRQAITTMIITAADEQKKSSQTLNQVASKQQLRYIDATLSQWQYSTSLRSAGHSLALTDVNLVSLIHASLFNLSQEYLWQDNQASVSISDKIIPAIKVDDVLLANFLRAYIQLLLLEQSNAKLKLEVKLKDKRRGQQIIQLLAKVVTKQKQVALPQCWQDLQAGDQDSTGLLTSFNVLLQQLHGEVPLLSLLDNGYQLTIELPLATASEQALSEELVVASNKTCEDNFSQLLARTDITRFIPQAWQNKIYHSGPHSVLLGVTEPAIHHKLLAYLTWLGLHAELAVNESRMRQLWRTGRYSLLLTEFDIDANSYYCLDATTPNNALLRGVFVVSKQCLQAAKNTKHWRTGQFTIDGDLAELSELLSPWLICQEQKQADKTLTAVDSATMAEHAANTATVSLSPASESLTDALDFERYIKHQANVELALFMLDDYLDNIELNVGKLAKAMAKQQWTKAQNAVECIHNDARILAANQLKQLSIHWLTLLASGDGRENKALIKKLLSKTKAETVKLKKFAAAL</sequence>
<dbReference type="RefSeq" id="WP_130602782.1">
    <property type="nucleotide sequence ID" value="NZ_CP034759.1"/>
</dbReference>
<organism evidence="2 3">
    <name type="scientific">Litorilituus sediminis</name>
    <dbReference type="NCBI Taxonomy" id="718192"/>
    <lineage>
        <taxon>Bacteria</taxon>
        <taxon>Pseudomonadati</taxon>
        <taxon>Pseudomonadota</taxon>
        <taxon>Gammaproteobacteria</taxon>
        <taxon>Alteromonadales</taxon>
        <taxon>Colwelliaceae</taxon>
        <taxon>Litorilituus</taxon>
    </lineage>
</organism>
<feature type="transmembrane region" description="Helical" evidence="1">
    <location>
        <begin position="310"/>
        <end position="330"/>
    </location>
</feature>
<accession>A0A4P6PAD5</accession>
<name>A0A4P6PAD5_9GAMM</name>
<protein>
    <submittedName>
        <fullName evidence="2">Uncharacterized protein</fullName>
    </submittedName>
</protein>
<dbReference type="KEGG" id="lsd:EMK97_12815"/>
<proteinExistence type="predicted"/>
<gene>
    <name evidence="2" type="ORF">EMK97_12815</name>
</gene>
<evidence type="ECO:0000313" key="2">
    <source>
        <dbReference type="EMBL" id="QBG36537.1"/>
    </source>
</evidence>
<feature type="transmembrane region" description="Helical" evidence="1">
    <location>
        <begin position="29"/>
        <end position="51"/>
    </location>
</feature>
<keyword evidence="1" id="KW-1133">Transmembrane helix</keyword>
<evidence type="ECO:0000313" key="3">
    <source>
        <dbReference type="Proteomes" id="UP000290244"/>
    </source>
</evidence>
<evidence type="ECO:0000256" key="1">
    <source>
        <dbReference type="SAM" id="Phobius"/>
    </source>
</evidence>
<dbReference type="Proteomes" id="UP000290244">
    <property type="component" value="Chromosome"/>
</dbReference>
<keyword evidence="3" id="KW-1185">Reference proteome</keyword>